<protein>
    <submittedName>
        <fullName evidence="1">Uncharacterized protein</fullName>
    </submittedName>
</protein>
<dbReference type="InterPro" id="IPR025294">
    <property type="entry name" value="DUF4156"/>
</dbReference>
<gene>
    <name evidence="1" type="ORF">GCM10011403_26720</name>
</gene>
<reference evidence="1" key="2">
    <citation type="submission" date="2020-09" db="EMBL/GenBank/DDBJ databases">
        <authorList>
            <person name="Sun Q."/>
            <person name="Zhou Y."/>
        </authorList>
    </citation>
    <scope>NUCLEOTIDE SEQUENCE</scope>
    <source>
        <strain evidence="1">CGMCC 1.15425</strain>
    </source>
</reference>
<evidence type="ECO:0000313" key="1">
    <source>
        <dbReference type="EMBL" id="GFZ81926.1"/>
    </source>
</evidence>
<dbReference type="EMBL" id="BMIY01000012">
    <property type="protein sequence ID" value="GFZ81926.1"/>
    <property type="molecule type" value="Genomic_DNA"/>
</dbReference>
<sequence length="91" mass="9751">MSACTWVQLSPEAAEVYLRTTSQVSECDRVGTANVNALSQIGFIDRSAARLQDELVDLAKNEAARLGGDSVVPESTIDDGKQTFGVFLCGR</sequence>
<evidence type="ECO:0000313" key="2">
    <source>
        <dbReference type="Proteomes" id="UP000627715"/>
    </source>
</evidence>
<accession>A0A916QMX9</accession>
<reference evidence="1" key="1">
    <citation type="journal article" date="2014" name="Int. J. Syst. Evol. Microbiol.">
        <title>Complete genome sequence of Corynebacterium casei LMG S-19264T (=DSM 44701T), isolated from a smear-ripened cheese.</title>
        <authorList>
            <consortium name="US DOE Joint Genome Institute (JGI-PGF)"/>
            <person name="Walter F."/>
            <person name="Albersmeier A."/>
            <person name="Kalinowski J."/>
            <person name="Ruckert C."/>
        </authorList>
    </citation>
    <scope>NUCLEOTIDE SEQUENCE</scope>
    <source>
        <strain evidence="1">CGMCC 1.15425</strain>
    </source>
</reference>
<proteinExistence type="predicted"/>
<name>A0A916QMX9_9GAMM</name>
<dbReference type="Proteomes" id="UP000627715">
    <property type="component" value="Unassembled WGS sequence"/>
</dbReference>
<comment type="caution">
    <text evidence="1">The sequence shown here is derived from an EMBL/GenBank/DDBJ whole genome shotgun (WGS) entry which is preliminary data.</text>
</comment>
<dbReference type="Pfam" id="PF13698">
    <property type="entry name" value="DUF4156"/>
    <property type="match status" value="1"/>
</dbReference>
<organism evidence="1 2">
    <name type="scientific">Pseudohongiella nitratireducens</name>
    <dbReference type="NCBI Taxonomy" id="1768907"/>
    <lineage>
        <taxon>Bacteria</taxon>
        <taxon>Pseudomonadati</taxon>
        <taxon>Pseudomonadota</taxon>
        <taxon>Gammaproteobacteria</taxon>
        <taxon>Pseudomonadales</taxon>
        <taxon>Pseudohongiellaceae</taxon>
        <taxon>Pseudohongiella</taxon>
    </lineage>
</organism>
<keyword evidence="2" id="KW-1185">Reference proteome</keyword>
<dbReference type="AlphaFoldDB" id="A0A916QMX9"/>